<dbReference type="Pfam" id="PF14833">
    <property type="entry name" value="NAD_binding_11"/>
    <property type="match status" value="1"/>
</dbReference>
<dbReference type="GO" id="GO:0016491">
    <property type="term" value="F:oxidoreductase activity"/>
    <property type="evidence" value="ECO:0007669"/>
    <property type="project" value="UniProtKB-KW"/>
</dbReference>
<dbReference type="InterPro" id="IPR013328">
    <property type="entry name" value="6PGD_dom2"/>
</dbReference>
<keyword evidence="1" id="KW-0560">Oxidoreductase</keyword>
<proteinExistence type="predicted"/>
<dbReference type="InterPro" id="IPR008927">
    <property type="entry name" value="6-PGluconate_DH-like_C_sf"/>
</dbReference>
<dbReference type="PROSITE" id="PS00895">
    <property type="entry name" value="3_HYDROXYISOBUT_DH"/>
    <property type="match status" value="1"/>
</dbReference>
<dbReference type="RefSeq" id="WP_014784986.1">
    <property type="nucleotide sequence ID" value="NC_018014.1"/>
</dbReference>
<dbReference type="GO" id="GO:0016054">
    <property type="term" value="P:organic acid catabolic process"/>
    <property type="evidence" value="ECO:0007669"/>
    <property type="project" value="UniProtKB-ARBA"/>
</dbReference>
<accession>I3ZDU9</accession>
<dbReference type="HOGENOM" id="CLU_035117_0_3_0"/>
<dbReference type="KEGG" id="trs:Terro_1097"/>
<dbReference type="GO" id="GO:0050661">
    <property type="term" value="F:NADP binding"/>
    <property type="evidence" value="ECO:0007669"/>
    <property type="project" value="InterPro"/>
</dbReference>
<evidence type="ECO:0000259" key="4">
    <source>
        <dbReference type="Pfam" id="PF03446"/>
    </source>
</evidence>
<reference evidence="6 7" key="1">
    <citation type="submission" date="2012-06" db="EMBL/GenBank/DDBJ databases">
        <title>Complete genome of Terriglobus roseus DSM 18391.</title>
        <authorList>
            <consortium name="US DOE Joint Genome Institute (JGI-PGF)"/>
            <person name="Lucas S."/>
            <person name="Copeland A."/>
            <person name="Lapidus A."/>
            <person name="Glavina del Rio T."/>
            <person name="Dalin E."/>
            <person name="Tice H."/>
            <person name="Bruce D."/>
            <person name="Goodwin L."/>
            <person name="Pitluck S."/>
            <person name="Peters L."/>
            <person name="Mikhailova N."/>
            <person name="Munk A.C.C."/>
            <person name="Kyrpides N."/>
            <person name="Mavromatis K."/>
            <person name="Ivanova N."/>
            <person name="Brettin T."/>
            <person name="Detter J.C."/>
            <person name="Han C."/>
            <person name="Larimer F."/>
            <person name="Land M."/>
            <person name="Hauser L."/>
            <person name="Markowitz V."/>
            <person name="Cheng J.-F."/>
            <person name="Hugenholtz P."/>
            <person name="Woyke T."/>
            <person name="Wu D."/>
            <person name="Brambilla E."/>
            <person name="Klenk H.-P."/>
            <person name="Eisen J.A."/>
        </authorList>
    </citation>
    <scope>NUCLEOTIDE SEQUENCE [LARGE SCALE GENOMIC DNA]</scope>
    <source>
        <strain evidence="7">DSM 18391 / NRRL B-41598 / KBS 63</strain>
    </source>
</reference>
<protein>
    <submittedName>
        <fullName evidence="6">Beta-hydroxyacid dehydrogenase, 3-hydroxyisobutyrate dehydrogenase</fullName>
    </submittedName>
</protein>
<dbReference type="PIRSF" id="PIRSF000103">
    <property type="entry name" value="HIBADH"/>
    <property type="match status" value="1"/>
</dbReference>
<evidence type="ECO:0000313" key="7">
    <source>
        <dbReference type="Proteomes" id="UP000006056"/>
    </source>
</evidence>
<dbReference type="AlphaFoldDB" id="I3ZDU9"/>
<dbReference type="Proteomes" id="UP000006056">
    <property type="component" value="Chromosome"/>
</dbReference>
<dbReference type="SUPFAM" id="SSF51735">
    <property type="entry name" value="NAD(P)-binding Rossmann-fold domains"/>
    <property type="match status" value="1"/>
</dbReference>
<feature type="domain" description="3-hydroxyisobutyrate dehydrogenase-like NAD-binding" evidence="5">
    <location>
        <begin position="166"/>
        <end position="286"/>
    </location>
</feature>
<dbReference type="InterPro" id="IPR006115">
    <property type="entry name" value="6PGDH_NADP-bd"/>
</dbReference>
<dbReference type="InterPro" id="IPR015815">
    <property type="entry name" value="HIBADH-related"/>
</dbReference>
<dbReference type="SUPFAM" id="SSF48179">
    <property type="entry name" value="6-phosphogluconate dehydrogenase C-terminal domain-like"/>
    <property type="match status" value="1"/>
</dbReference>
<sequence>MAEKVTVLGLGVMGLGMAQNLRKAGFDVTVWNRTAAKAEAFAKEGGIAAGSPAEAAKGAKVVISMLADDTACRAAWLGEDGALAGMDKGAIAVESSTASPAWIEELHTAAHTFGVRLLDAPVTGSRVQAEGGQLVFLTGGDAATIEEARPVLAAMSKQVLPLGPVGSGAQLKLINNFLCGVQVASFAEALTWIERNGLDRTTALEFLKTAAPGSGIFVGMSERMTKRTYEVNFALDLMRKDLSYAQTAAEAYGVPLATAATAEHLFERAQQEGFGEKDMSSVVEVLRAAKS</sequence>
<dbReference type="InterPro" id="IPR036291">
    <property type="entry name" value="NAD(P)-bd_dom_sf"/>
</dbReference>
<name>I3ZDU9_TERRK</name>
<organism evidence="6 7">
    <name type="scientific">Terriglobus roseus (strain DSM 18391 / NRRL B-41598 / KBS 63)</name>
    <dbReference type="NCBI Taxonomy" id="926566"/>
    <lineage>
        <taxon>Bacteria</taxon>
        <taxon>Pseudomonadati</taxon>
        <taxon>Acidobacteriota</taxon>
        <taxon>Terriglobia</taxon>
        <taxon>Terriglobales</taxon>
        <taxon>Acidobacteriaceae</taxon>
        <taxon>Terriglobus</taxon>
    </lineage>
</organism>
<dbReference type="GO" id="GO:0051287">
    <property type="term" value="F:NAD binding"/>
    <property type="evidence" value="ECO:0007669"/>
    <property type="project" value="InterPro"/>
</dbReference>
<evidence type="ECO:0000256" key="2">
    <source>
        <dbReference type="ARBA" id="ARBA00023027"/>
    </source>
</evidence>
<dbReference type="InterPro" id="IPR051265">
    <property type="entry name" value="HIBADH-related_NP60_sf"/>
</dbReference>
<dbReference type="PANTHER" id="PTHR43580">
    <property type="entry name" value="OXIDOREDUCTASE GLYR1-RELATED"/>
    <property type="match status" value="1"/>
</dbReference>
<gene>
    <name evidence="6" type="ordered locus">Terro_1097</name>
</gene>
<dbReference type="Gene3D" id="3.40.50.720">
    <property type="entry name" value="NAD(P)-binding Rossmann-like Domain"/>
    <property type="match status" value="1"/>
</dbReference>
<dbReference type="Gene3D" id="1.10.1040.10">
    <property type="entry name" value="N-(1-d-carboxylethyl)-l-norvaline Dehydrogenase, domain 2"/>
    <property type="match status" value="1"/>
</dbReference>
<dbReference type="eggNOG" id="COG2084">
    <property type="taxonomic scope" value="Bacteria"/>
</dbReference>
<evidence type="ECO:0000313" key="6">
    <source>
        <dbReference type="EMBL" id="AFL87417.1"/>
    </source>
</evidence>
<dbReference type="Pfam" id="PF03446">
    <property type="entry name" value="NAD_binding_2"/>
    <property type="match status" value="1"/>
</dbReference>
<dbReference type="OrthoDB" id="9786703at2"/>
<keyword evidence="2" id="KW-0520">NAD</keyword>
<dbReference type="PANTHER" id="PTHR43580:SF2">
    <property type="entry name" value="CYTOKINE-LIKE NUCLEAR FACTOR N-PAC"/>
    <property type="match status" value="1"/>
</dbReference>
<evidence type="ECO:0000256" key="3">
    <source>
        <dbReference type="PIRSR" id="PIRSR000103-1"/>
    </source>
</evidence>
<dbReference type="EMBL" id="CP003379">
    <property type="protein sequence ID" value="AFL87417.1"/>
    <property type="molecule type" value="Genomic_DNA"/>
</dbReference>
<dbReference type="InterPro" id="IPR002204">
    <property type="entry name" value="3-OH-isobutyrate_DH-rel_CS"/>
</dbReference>
<dbReference type="PATRIC" id="fig|926566.3.peg.1079"/>
<dbReference type="STRING" id="926566.Terro_1097"/>
<dbReference type="InterPro" id="IPR029154">
    <property type="entry name" value="HIBADH-like_NADP-bd"/>
</dbReference>
<feature type="domain" description="6-phosphogluconate dehydrogenase NADP-binding" evidence="4">
    <location>
        <begin position="4"/>
        <end position="160"/>
    </location>
</feature>
<keyword evidence="7" id="KW-1185">Reference proteome</keyword>
<evidence type="ECO:0000256" key="1">
    <source>
        <dbReference type="ARBA" id="ARBA00023002"/>
    </source>
</evidence>
<evidence type="ECO:0000259" key="5">
    <source>
        <dbReference type="Pfam" id="PF14833"/>
    </source>
</evidence>
<feature type="active site" evidence="3">
    <location>
        <position position="172"/>
    </location>
</feature>